<evidence type="ECO:0000313" key="1">
    <source>
        <dbReference type="EMBL" id="SEP49018.1"/>
    </source>
</evidence>
<keyword evidence="2" id="KW-1185">Reference proteome</keyword>
<proteinExistence type="predicted"/>
<reference evidence="1 2" key="1">
    <citation type="submission" date="2016-10" db="EMBL/GenBank/DDBJ databases">
        <authorList>
            <person name="de Groot N.N."/>
        </authorList>
    </citation>
    <scope>NUCLEOTIDE SEQUENCE [LARGE SCALE GENOMIC DNA]</scope>
    <source>
        <strain evidence="1 2">DSM 44993</strain>
    </source>
</reference>
<sequence length="66" mass="7190">MRTMFSNVEAALDDHGTSLSDLGRAHETRGGINEQLRAAWFTPGNQAALEQALEDIRSRVARPPVG</sequence>
<dbReference type="AlphaFoldDB" id="A0A1H8YC12"/>
<dbReference type="RefSeq" id="WP_091621206.1">
    <property type="nucleotide sequence ID" value="NZ_FOEF01000012.1"/>
</dbReference>
<evidence type="ECO:0000313" key="2">
    <source>
        <dbReference type="Proteomes" id="UP000198582"/>
    </source>
</evidence>
<protein>
    <submittedName>
        <fullName evidence="1">Pyrroline-5-carboxylate reductase</fullName>
    </submittedName>
</protein>
<dbReference type="OrthoDB" id="4425838at2"/>
<dbReference type="Proteomes" id="UP000198582">
    <property type="component" value="Unassembled WGS sequence"/>
</dbReference>
<accession>A0A1H8YC12</accession>
<dbReference type="EMBL" id="FOEF01000012">
    <property type="protein sequence ID" value="SEP49018.1"/>
    <property type="molecule type" value="Genomic_DNA"/>
</dbReference>
<gene>
    <name evidence="1" type="ORF">SAMN04489732_112235</name>
</gene>
<organism evidence="1 2">
    <name type="scientific">Amycolatopsis saalfeldensis</name>
    <dbReference type="NCBI Taxonomy" id="394193"/>
    <lineage>
        <taxon>Bacteria</taxon>
        <taxon>Bacillati</taxon>
        <taxon>Actinomycetota</taxon>
        <taxon>Actinomycetes</taxon>
        <taxon>Pseudonocardiales</taxon>
        <taxon>Pseudonocardiaceae</taxon>
        <taxon>Amycolatopsis</taxon>
    </lineage>
</organism>
<name>A0A1H8YC12_9PSEU</name>